<dbReference type="Proteomes" id="UP001188597">
    <property type="component" value="Unassembled WGS sequence"/>
</dbReference>
<evidence type="ECO:0000256" key="1">
    <source>
        <dbReference type="SAM" id="MobiDB-lite"/>
    </source>
</evidence>
<proteinExistence type="predicted"/>
<keyword evidence="4" id="KW-1185">Reference proteome</keyword>
<dbReference type="PANTHER" id="PTHR33115">
    <property type="entry name" value="ARM REPEAT SUPERFAMILY PROTEIN"/>
    <property type="match status" value="1"/>
</dbReference>
<dbReference type="SUPFAM" id="SSF48371">
    <property type="entry name" value="ARM repeat"/>
    <property type="match status" value="1"/>
</dbReference>
<evidence type="ECO:0000259" key="2">
    <source>
        <dbReference type="PROSITE" id="PS50052"/>
    </source>
</evidence>
<dbReference type="InterPro" id="IPR008145">
    <property type="entry name" value="GK/Ca_channel_bsu"/>
</dbReference>
<sequence>MGKITFFVSKEEFLTMVERDELLEYALVYGDYKGIPKQQIREFMAKGHDVVLRLDTEGAATVRRILGSSAVRPRLIDRKTETKETLLVRVVTAREEVKHLRKFDYVVVNEEGRLERSAGLVEAIIDAEKARVLQRNAVILGWMVSLLVDKGRMQKDSDGVDETDSHPKPARRFEARRAQSYVTVASNPTQGGLRANLDFINMDVESGNESGSDRSTRFRWRLDAPGAKLISFASRLAMLEKAAAGLGALGFIWASVAVVKESRSSRETVGTAEDTGEREPVDTAEDTDERRHVNWITRERVISTKTGMFSLVLYWFQPASSTTCVILSSMKLIKHICDDVGDANERNQQLALNIFFSLALGEALLFLLEKAFSEWMIKHRKLLEEVNRECHLDPLSIIYVRRFFYDTYPAFVNESIFYGRQKDLVSFAMDLLASNVFEDQLNGARILRKFATNENFSDATLQKVGIATSVMARLVEMLNWKEVEEEEIRQSVAEILLKLAGPRHKAPQITGIPGVMESISSLLLDSRDSAAASDGISVTMMDFQIERCDLLDGIRIYVDVGHAKGAEAAILAAAFFTATTGLFPTAIGSSPASRAK</sequence>
<dbReference type="PROSITE" id="PS50052">
    <property type="entry name" value="GUANYLATE_KINASE_2"/>
    <property type="match status" value="1"/>
</dbReference>
<comment type="caution">
    <text evidence="3">The sequence shown here is derived from an EMBL/GenBank/DDBJ whole genome shotgun (WGS) entry which is preliminary data.</text>
</comment>
<evidence type="ECO:0000313" key="4">
    <source>
        <dbReference type="Proteomes" id="UP001188597"/>
    </source>
</evidence>
<evidence type="ECO:0000313" key="3">
    <source>
        <dbReference type="EMBL" id="KAK3016175.1"/>
    </source>
</evidence>
<dbReference type="Gene3D" id="3.40.50.300">
    <property type="entry name" value="P-loop containing nucleotide triphosphate hydrolases"/>
    <property type="match status" value="1"/>
</dbReference>
<accession>A0AA88W2Z9</accession>
<dbReference type="EMBL" id="JAVXUP010001082">
    <property type="protein sequence ID" value="KAK3016175.1"/>
    <property type="molecule type" value="Genomic_DNA"/>
</dbReference>
<dbReference type="InterPro" id="IPR008144">
    <property type="entry name" value="Guanylate_kin-like_dom"/>
</dbReference>
<dbReference type="AlphaFoldDB" id="A0AA88W2Z9"/>
<gene>
    <name evidence="3" type="ORF">RJ639_007015</name>
</gene>
<feature type="domain" description="Guanylate kinase-like" evidence="2">
    <location>
        <begin position="1"/>
        <end position="126"/>
    </location>
</feature>
<dbReference type="SUPFAM" id="SSF52540">
    <property type="entry name" value="P-loop containing nucleoside triphosphate hydrolases"/>
    <property type="match status" value="1"/>
</dbReference>
<protein>
    <recommendedName>
        <fullName evidence="2">Guanylate kinase-like domain-containing protein</fullName>
    </recommendedName>
</protein>
<dbReference type="Pfam" id="PF00625">
    <property type="entry name" value="Guanylate_kin"/>
    <property type="match status" value="1"/>
</dbReference>
<organism evidence="3 4">
    <name type="scientific">Escallonia herrerae</name>
    <dbReference type="NCBI Taxonomy" id="1293975"/>
    <lineage>
        <taxon>Eukaryota</taxon>
        <taxon>Viridiplantae</taxon>
        <taxon>Streptophyta</taxon>
        <taxon>Embryophyta</taxon>
        <taxon>Tracheophyta</taxon>
        <taxon>Spermatophyta</taxon>
        <taxon>Magnoliopsida</taxon>
        <taxon>eudicotyledons</taxon>
        <taxon>Gunneridae</taxon>
        <taxon>Pentapetalae</taxon>
        <taxon>asterids</taxon>
        <taxon>campanulids</taxon>
        <taxon>Escalloniales</taxon>
        <taxon>Escalloniaceae</taxon>
        <taxon>Escallonia</taxon>
    </lineage>
</organism>
<name>A0AA88W2Z9_9ASTE</name>
<feature type="region of interest" description="Disordered" evidence="1">
    <location>
        <begin position="264"/>
        <end position="288"/>
    </location>
</feature>
<dbReference type="PANTHER" id="PTHR33115:SF50">
    <property type="entry name" value="ARM REPEAT SUPERFAMILY PROTEIN"/>
    <property type="match status" value="1"/>
</dbReference>
<dbReference type="InterPro" id="IPR016024">
    <property type="entry name" value="ARM-type_fold"/>
</dbReference>
<dbReference type="InterPro" id="IPR027417">
    <property type="entry name" value="P-loop_NTPase"/>
</dbReference>
<reference evidence="3" key="1">
    <citation type="submission" date="2022-12" db="EMBL/GenBank/DDBJ databases">
        <title>Draft genome assemblies for two species of Escallonia (Escalloniales).</title>
        <authorList>
            <person name="Chanderbali A."/>
            <person name="Dervinis C."/>
            <person name="Anghel I."/>
            <person name="Soltis D."/>
            <person name="Soltis P."/>
            <person name="Zapata F."/>
        </authorList>
    </citation>
    <scope>NUCLEOTIDE SEQUENCE</scope>
    <source>
        <strain evidence="3">UCBG64.0493</strain>
        <tissue evidence="3">Leaf</tissue>
    </source>
</reference>